<dbReference type="SUPFAM" id="SSF82185">
    <property type="entry name" value="Histone H3 K4-specific methyltransferase SET7/9 N-terminal domain"/>
    <property type="match status" value="1"/>
</dbReference>
<evidence type="ECO:0000313" key="4">
    <source>
        <dbReference type="Proteomes" id="UP000000305"/>
    </source>
</evidence>
<evidence type="ECO:0000256" key="2">
    <source>
        <dbReference type="SAM" id="MobiDB-lite"/>
    </source>
</evidence>
<dbReference type="STRING" id="6669.E9HVL0"/>
<sequence length="183" mass="19942">MVWYRWQRCVHCSFDDTSGNSYKGQCKNGIPHGQGTFTTDDGTFTGIFNGFVLTGTFTVTANQDGGTYTGECVHGTYHGQDTLVTDEFTYVGEFKESVQDGHGTVTYKEGSVRVSKFRNGRAYCAGTISYPDGRVDTYRQCKADGSPGKLTVVADGTKSSPTKKASPKKSVRKTKKNNNAARP</sequence>
<reference evidence="3 4" key="1">
    <citation type="journal article" date="2011" name="Science">
        <title>The ecoresponsive genome of Daphnia pulex.</title>
        <authorList>
            <person name="Colbourne J.K."/>
            <person name="Pfrender M.E."/>
            <person name="Gilbert D."/>
            <person name="Thomas W.K."/>
            <person name="Tucker A."/>
            <person name="Oakley T.H."/>
            <person name="Tokishita S."/>
            <person name="Aerts A."/>
            <person name="Arnold G.J."/>
            <person name="Basu M.K."/>
            <person name="Bauer D.J."/>
            <person name="Caceres C.E."/>
            <person name="Carmel L."/>
            <person name="Casola C."/>
            <person name="Choi J.H."/>
            <person name="Detter J.C."/>
            <person name="Dong Q."/>
            <person name="Dusheyko S."/>
            <person name="Eads B.D."/>
            <person name="Frohlich T."/>
            <person name="Geiler-Samerotte K.A."/>
            <person name="Gerlach D."/>
            <person name="Hatcher P."/>
            <person name="Jogdeo S."/>
            <person name="Krijgsveld J."/>
            <person name="Kriventseva E.V."/>
            <person name="Kultz D."/>
            <person name="Laforsch C."/>
            <person name="Lindquist E."/>
            <person name="Lopez J."/>
            <person name="Manak J.R."/>
            <person name="Muller J."/>
            <person name="Pangilinan J."/>
            <person name="Patwardhan R.P."/>
            <person name="Pitluck S."/>
            <person name="Pritham E.J."/>
            <person name="Rechtsteiner A."/>
            <person name="Rho M."/>
            <person name="Rogozin I.B."/>
            <person name="Sakarya O."/>
            <person name="Salamov A."/>
            <person name="Schaack S."/>
            <person name="Shapiro H."/>
            <person name="Shiga Y."/>
            <person name="Skalitzky C."/>
            <person name="Smith Z."/>
            <person name="Souvorov A."/>
            <person name="Sung W."/>
            <person name="Tang Z."/>
            <person name="Tsuchiya D."/>
            <person name="Tu H."/>
            <person name="Vos H."/>
            <person name="Wang M."/>
            <person name="Wolf Y.I."/>
            <person name="Yamagata H."/>
            <person name="Yamada T."/>
            <person name="Ye Y."/>
            <person name="Shaw J.R."/>
            <person name="Andrews J."/>
            <person name="Crease T.J."/>
            <person name="Tang H."/>
            <person name="Lucas S.M."/>
            <person name="Robertson H.M."/>
            <person name="Bork P."/>
            <person name="Koonin E.V."/>
            <person name="Zdobnov E.M."/>
            <person name="Grigoriev I.V."/>
            <person name="Lynch M."/>
            <person name="Boore J.L."/>
        </authorList>
    </citation>
    <scope>NUCLEOTIDE SEQUENCE [LARGE SCALE GENOMIC DNA]</scope>
</reference>
<dbReference type="EMBL" id="GL732861">
    <property type="protein sequence ID" value="EFX64220.1"/>
    <property type="molecule type" value="Genomic_DNA"/>
</dbReference>
<proteinExistence type="predicted"/>
<gene>
    <name evidence="3" type="ORF">DAPPUDRAFT_118393</name>
</gene>
<dbReference type="Proteomes" id="UP000000305">
    <property type="component" value="Unassembled WGS sequence"/>
</dbReference>
<dbReference type="SMART" id="SM00698">
    <property type="entry name" value="MORN"/>
    <property type="match status" value="2"/>
</dbReference>
<dbReference type="HOGENOM" id="CLU_1476602_0_0_1"/>
<feature type="compositionally biased region" description="Basic residues" evidence="2">
    <location>
        <begin position="165"/>
        <end position="176"/>
    </location>
</feature>
<dbReference type="Pfam" id="PF02493">
    <property type="entry name" value="MORN"/>
    <property type="match status" value="2"/>
</dbReference>
<evidence type="ECO:0000256" key="1">
    <source>
        <dbReference type="ARBA" id="ARBA00022737"/>
    </source>
</evidence>
<dbReference type="PANTHER" id="PTHR43215:SF14">
    <property type="entry name" value="RADIAL SPOKE HEAD 1 HOMOLOG"/>
    <property type="match status" value="1"/>
</dbReference>
<dbReference type="Gene3D" id="2.20.110.10">
    <property type="entry name" value="Histone H3 K4-specific methyltransferase SET7/9 N-terminal domain"/>
    <property type="match status" value="2"/>
</dbReference>
<evidence type="ECO:0000313" key="3">
    <source>
        <dbReference type="EMBL" id="EFX64220.1"/>
    </source>
</evidence>
<dbReference type="OrthoDB" id="300500at2759"/>
<organism evidence="3 4">
    <name type="scientific">Daphnia pulex</name>
    <name type="common">Water flea</name>
    <dbReference type="NCBI Taxonomy" id="6669"/>
    <lineage>
        <taxon>Eukaryota</taxon>
        <taxon>Metazoa</taxon>
        <taxon>Ecdysozoa</taxon>
        <taxon>Arthropoda</taxon>
        <taxon>Crustacea</taxon>
        <taxon>Branchiopoda</taxon>
        <taxon>Diplostraca</taxon>
        <taxon>Cladocera</taxon>
        <taxon>Anomopoda</taxon>
        <taxon>Daphniidae</taxon>
        <taxon>Daphnia</taxon>
    </lineage>
</organism>
<name>E9HVL0_DAPPU</name>
<dbReference type="InParanoid" id="E9HVL0"/>
<dbReference type="KEGG" id="dpx:DAPPUDRAFT_118393"/>
<dbReference type="InterPro" id="IPR003409">
    <property type="entry name" value="MORN"/>
</dbReference>
<evidence type="ECO:0008006" key="5">
    <source>
        <dbReference type="Google" id="ProtNLM"/>
    </source>
</evidence>
<keyword evidence="1" id="KW-0677">Repeat</keyword>
<keyword evidence="4" id="KW-1185">Reference proteome</keyword>
<feature type="region of interest" description="Disordered" evidence="2">
    <location>
        <begin position="144"/>
        <end position="183"/>
    </location>
</feature>
<dbReference type="PANTHER" id="PTHR43215">
    <property type="entry name" value="RADIAL SPOKE HEAD 1 HOMOLOG"/>
    <property type="match status" value="1"/>
</dbReference>
<protein>
    <recommendedName>
        <fullName evidence="5">MORN repeat-containing protein</fullName>
    </recommendedName>
</protein>
<dbReference type="AlphaFoldDB" id="E9HVL0"/>
<accession>E9HVL0</accession>